<feature type="compositionally biased region" description="Basic and acidic residues" evidence="6">
    <location>
        <begin position="191"/>
        <end position="205"/>
    </location>
</feature>
<evidence type="ECO:0000256" key="1">
    <source>
        <dbReference type="ARBA" id="ARBA00006826"/>
    </source>
</evidence>
<dbReference type="CTD" id="101929726"/>
<organism evidence="8 9">
    <name type="scientific">Mastacembelus armatus</name>
    <name type="common">zig-zag eel</name>
    <dbReference type="NCBI Taxonomy" id="205130"/>
    <lineage>
        <taxon>Eukaryota</taxon>
        <taxon>Metazoa</taxon>
        <taxon>Chordata</taxon>
        <taxon>Craniata</taxon>
        <taxon>Vertebrata</taxon>
        <taxon>Euteleostomi</taxon>
        <taxon>Actinopterygii</taxon>
        <taxon>Neopterygii</taxon>
        <taxon>Teleostei</taxon>
        <taxon>Neoteleostei</taxon>
        <taxon>Acanthomorphata</taxon>
        <taxon>Anabantaria</taxon>
        <taxon>Synbranchiformes</taxon>
        <taxon>Mastacembelidae</taxon>
        <taxon>Mastacembelus</taxon>
    </lineage>
</organism>
<reference evidence="8" key="1">
    <citation type="submission" date="2025-08" db="UniProtKB">
        <authorList>
            <consortium name="Ensembl"/>
        </authorList>
    </citation>
    <scope>IDENTIFICATION</scope>
</reference>
<feature type="region of interest" description="Disordered" evidence="6">
    <location>
        <begin position="1867"/>
        <end position="1886"/>
    </location>
</feature>
<keyword evidence="5" id="KW-0175">Coiled coil</keyword>
<comment type="similarity">
    <text evidence="1">Belongs to the spectrin family.</text>
</comment>
<feature type="compositionally biased region" description="Polar residues" evidence="6">
    <location>
        <begin position="181"/>
        <end position="190"/>
    </location>
</feature>
<dbReference type="CDD" id="cd10571">
    <property type="entry name" value="PH_beta_spectrin"/>
    <property type="match status" value="1"/>
</dbReference>
<dbReference type="GO" id="GO:0003779">
    <property type="term" value="F:actin binding"/>
    <property type="evidence" value="ECO:0007669"/>
    <property type="project" value="UniProtKB-KW"/>
</dbReference>
<feature type="compositionally biased region" description="Polar residues" evidence="6">
    <location>
        <begin position="206"/>
        <end position="215"/>
    </location>
</feature>
<feature type="region of interest" description="Disordered" evidence="6">
    <location>
        <begin position="1189"/>
        <end position="1233"/>
    </location>
</feature>
<feature type="region of interest" description="Disordered" evidence="6">
    <location>
        <begin position="582"/>
        <end position="640"/>
    </location>
</feature>
<dbReference type="PROSITE" id="PS50003">
    <property type="entry name" value="PH_DOMAIN"/>
    <property type="match status" value="1"/>
</dbReference>
<sequence>MSESIVRKVQPFTIGTRLSVPAVPKCQEFTQSYLQSQSLDNCTIQHNLNSLYLSQSQVCAHGPCLISPIVKQVAPVKCNQEHMAAEDHLNQNVASPSAVSRSIKKITISGSQERSDNKVTLGPAQRSVPGSTSENNNNNNNVTNKSAPHLPRILGVSCENKPNSQFKVLLRKDSGEGFQRTDVQQISVSESQKKELPGKESHPHTQNEASAAVTSQSDCFTQRNSLFSKEVLQAEAWIKGKLQDLKDGCNIQRCPLQDWEEASQTLQRDLKDFENTLIQLNQMGEQLICRLNPTSDLVKKQLSQLRDQWQTLKQTAANQTRAMGGAKNLQEFNKKVDKLEAWIKEKQEEEQTLVNILGENVDKMQLTRRILDLKQDEQLYRNLYEEINHLALKLEKQGKTDGKNISSRRKHINKLWLKVQSHLKSCHENLQLALELSSFYQQANNTLFAINNMRKSISESKELDNFGDREIREIAGQIMMLDVSVSQLSNLHPTLAAGVTLKQSEVKDCWALLQKIFRSDRTTLSPTGSTFTREDADPLTLGQEAQWNVGTETQRIMGKEVKEEQNRLKGCVSTVKCGRTVSSQSQEKQLANHTSSAMGDSPASANDVIVRHQSKGERKPGAEPRAEPRLATAPRGHPQLHMQLQRFTVSADKTLSWLKDNVSMATQVCSIASFDGLEPARRCQHALEQEILTNRARIEVVKREGRGLVRAQHPGSAKIEEFLSQLEVLWEELRRRHQRNTVFLQASEELGFRVVNVLQALSSLEAWLESVELSMKESVLAGDPETMSMAERESCLLEKEVAARSLELSALRQEVDRLYGHSHPHTRGLLERMEEVERKYHRVQCALTQQSSELQDTRMLTEFLERVELEESQELSDSQYSLGQPLQSELSSAPTLLGLQSSAGGEPMIENMGDPVEELREAVEMLNDTARERGRSQSHDQAIQELLSEHASLAVRVEECLSCSKELSLDILERETDMAVQCEPDRCGLETLQEKQDHLEIDYEVIREEVKKMEDQASRLEELCPERAHIFRAKIQATLQAWTELVKSLMENKSRLQQFVQIQDFFRSYLALISWTEDTRSCIFSDTALYLGKDGQKPLAAELDMQIEQRFEEFDELAATGKNLLDKDHHLTQMVRERMEELRSMLGWILVHWRAQKRHWLHKKSRLDSSQDNIYSEATVCSPLTENSTPELEACQSHQSPVITTDDDNLKTAEDSQPSSQLPRPAGKQEEKQLEDGYEVMNSIGPRGCEASSSESPKPSIVVLKEPGSPTLGGTVNLILSFGNKGDSQVQVLDPTARTKEVVEETSESVHRPTVAQASTCKNFWRRCQGLLENTLGSLKRKRKLYRQSANEVSTYLHVKDNNLAVAPVYESITLPRQKSHSAASASPVFLPSSSSLPSASTPAPQTTNVTFHSLTGSGGSSIFSSLKRMSKKRKRKRDARRHTIQKIMGVEEQTEGMPHSDCEAVTYDTHTWPLKEGRRKKSSPKSPASGDGVEAIAYVKNPLLKDIDTECSGEYSITPYAVSEGPSNLLPTSQVRSHCRVLSLGSVLSFDLPKDMTLIPSIQDIITIAPPESKNGSRTDPDPHSQRQTALSSFKQTRATPVVTHSSGDVSFSVPQNSTAVAKDPPDANKSVQPQPPLPPEAHENQTELRKDLPTTQFSLQKGQGPEWDKMPSKVKTSTPERDETCHPSQVPIYVNEAQSTAKHKHKCPSVHTLIRDLNGHQYHKGARVQGVREENPAPQCLSQSSHMVVNLKSTVSVRQDSVDSGISTSSSIKLCTEAPCPDVQQPKGVVGRLISLEVGGIDCTKTGENSETASGPFQESALLDTEPVHLNHQQFEEEEEELEDIWNQTNYRQSICSDIMYQPNQEEPELSNLSKDPKSRSPSPKIPAVLYRNLVTASAPNLLVAEFRLPSYIQNLLGYDKEQSPKGHLPPLAIGDRRSWAAFPNREATCKTSVTMNETASDPVKLPDVGDNQRYVYQYREDEEEEEEVEGAKAGKEADQCTGCSKDHSMSLLSVHMGLDGVCHQSQEDVEKQEKLMPTGGRCFNLFKPRQSGKPELQSMEGTLERKHKLQQGGKKAASRGWSSYHAVLYRHTLCFYQERKDTLRSPACGLPLNLLGAECSPAPEYTKKPNCFRLRLHDGSEYLLNASSRFMMKKWMMKIQANTGQSESVCSISGVPLDQDLPISINPSHCSSCHTLAKCHCSSQHDVTSTLPRSSPLSASQAKEIVVLTREFTHIPQSDLRSLDEQSQSSCDDKDISKQMMAHSLSGALRHITSSSPHSPESSGQDWLINKRRSHSFTSATYQKIKPMLLKPGCLERGSNYCVTLVVGDKTSDSTSRSPEPPLLAVAGWQQDIHQDSALRNYTSLPRPRNKSVFKKFFGKRDL</sequence>
<dbReference type="InterPro" id="IPR011993">
    <property type="entry name" value="PH-like_dom_sf"/>
</dbReference>
<dbReference type="Pfam" id="PF00169">
    <property type="entry name" value="PH"/>
    <property type="match status" value="1"/>
</dbReference>
<dbReference type="InterPro" id="IPR018159">
    <property type="entry name" value="Spectrin/alpha-actinin"/>
</dbReference>
<evidence type="ECO:0000256" key="2">
    <source>
        <dbReference type="ARBA" id="ARBA00022467"/>
    </source>
</evidence>
<dbReference type="Gene3D" id="1.20.58.60">
    <property type="match status" value="4"/>
</dbReference>
<evidence type="ECO:0000256" key="5">
    <source>
        <dbReference type="SAM" id="Coils"/>
    </source>
</evidence>
<feature type="compositionally biased region" description="Basic residues" evidence="6">
    <location>
        <begin position="1429"/>
        <end position="1443"/>
    </location>
</feature>
<evidence type="ECO:0000313" key="9">
    <source>
        <dbReference type="Proteomes" id="UP000261640"/>
    </source>
</evidence>
<feature type="compositionally biased region" description="Basic and acidic residues" evidence="6">
    <location>
        <begin position="1576"/>
        <end position="1586"/>
    </location>
</feature>
<dbReference type="Ensembl" id="ENSMAMT00000044733.1">
    <property type="protein sequence ID" value="ENSMAMP00000054372.1"/>
    <property type="gene ID" value="ENSMAMG00000016771.2"/>
</dbReference>
<dbReference type="SUPFAM" id="SSF46966">
    <property type="entry name" value="Spectrin repeat"/>
    <property type="match status" value="4"/>
</dbReference>
<proteinExistence type="inferred from homology"/>
<dbReference type="PANTHER" id="PTHR11915">
    <property type="entry name" value="SPECTRIN/FILAMIN RELATED CYTOSKELETAL PROTEIN"/>
    <property type="match status" value="1"/>
</dbReference>
<feature type="compositionally biased region" description="Polar residues" evidence="6">
    <location>
        <begin position="1587"/>
        <end position="1621"/>
    </location>
</feature>
<dbReference type="InterPro" id="IPR002017">
    <property type="entry name" value="Spectrin_repeat"/>
</dbReference>
<feature type="region of interest" description="Disordered" evidence="6">
    <location>
        <begin position="109"/>
        <end position="148"/>
    </location>
</feature>
<dbReference type="RefSeq" id="XP_026165204.1">
    <property type="nucleotide sequence ID" value="XM_026309419.2"/>
</dbReference>
<feature type="coiled-coil region" evidence="5">
    <location>
        <begin position="256"/>
        <end position="283"/>
    </location>
</feature>
<dbReference type="OrthoDB" id="430364at2759"/>
<dbReference type="CDD" id="cd00176">
    <property type="entry name" value="SPEC"/>
    <property type="match status" value="3"/>
</dbReference>
<dbReference type="Gene3D" id="2.30.29.30">
    <property type="entry name" value="Pleckstrin-homology domain (PH domain)/Phosphotyrosine-binding domain (PTB)"/>
    <property type="match status" value="1"/>
</dbReference>
<evidence type="ECO:0000259" key="7">
    <source>
        <dbReference type="PROSITE" id="PS50003"/>
    </source>
</evidence>
<dbReference type="FunFam" id="2.30.29.30:FF:000024">
    <property type="entry name" value="Spectrin beta chain"/>
    <property type="match status" value="1"/>
</dbReference>
<dbReference type="InterPro" id="IPR001849">
    <property type="entry name" value="PH_domain"/>
</dbReference>
<dbReference type="SMART" id="SM00233">
    <property type="entry name" value="PH"/>
    <property type="match status" value="1"/>
</dbReference>
<dbReference type="InParanoid" id="A0A7N8XVC4"/>
<keyword evidence="2" id="KW-0117">Actin capping</keyword>
<dbReference type="Proteomes" id="UP000261640">
    <property type="component" value="Unplaced"/>
</dbReference>
<feature type="compositionally biased region" description="Polar residues" evidence="6">
    <location>
        <begin position="582"/>
        <end position="598"/>
    </location>
</feature>
<dbReference type="GO" id="GO:0005543">
    <property type="term" value="F:phospholipid binding"/>
    <property type="evidence" value="ECO:0007669"/>
    <property type="project" value="InterPro"/>
</dbReference>
<feature type="region of interest" description="Disordered" evidence="6">
    <location>
        <begin position="1423"/>
        <end position="1443"/>
    </location>
</feature>
<feature type="region of interest" description="Disordered" evidence="6">
    <location>
        <begin position="1386"/>
        <end position="1408"/>
    </location>
</feature>
<keyword evidence="3" id="KW-0677">Repeat</keyword>
<evidence type="ECO:0000256" key="3">
    <source>
        <dbReference type="ARBA" id="ARBA00022737"/>
    </source>
</evidence>
<feature type="region of interest" description="Disordered" evidence="6">
    <location>
        <begin position="1571"/>
        <end position="1646"/>
    </location>
</feature>
<reference evidence="8" key="2">
    <citation type="submission" date="2025-09" db="UniProtKB">
        <authorList>
            <consortium name="Ensembl"/>
        </authorList>
    </citation>
    <scope>IDENTIFICATION</scope>
</reference>
<feature type="compositionally biased region" description="Low complexity" evidence="6">
    <location>
        <begin position="1386"/>
        <end position="1405"/>
    </location>
</feature>
<feature type="compositionally biased region" description="Basic and acidic residues" evidence="6">
    <location>
        <begin position="614"/>
        <end position="628"/>
    </location>
</feature>
<feature type="region of interest" description="Disordered" evidence="6">
    <location>
        <begin position="1660"/>
        <end position="1688"/>
    </location>
</feature>
<keyword evidence="4" id="KW-0009">Actin-binding</keyword>
<dbReference type="FunCoup" id="A0A7N8XVC4">
    <property type="interactions" value="4"/>
</dbReference>
<evidence type="ECO:0000313" key="8">
    <source>
        <dbReference type="Ensembl" id="ENSMAMP00000054372.1"/>
    </source>
</evidence>
<feature type="compositionally biased region" description="Polar residues" evidence="6">
    <location>
        <begin position="1189"/>
        <end position="1203"/>
    </location>
</feature>
<keyword evidence="9" id="KW-1185">Reference proteome</keyword>
<feature type="coiled-coil region" evidence="5">
    <location>
        <begin position="989"/>
        <end position="1023"/>
    </location>
</feature>
<protein>
    <submittedName>
        <fullName evidence="8">Uncharacterized LOC113131773</fullName>
    </submittedName>
</protein>
<dbReference type="GeneID" id="113131773"/>
<dbReference type="Pfam" id="PF00435">
    <property type="entry name" value="Spectrin"/>
    <property type="match status" value="3"/>
</dbReference>
<accession>A0A7N8XVC4</accession>
<feature type="region of interest" description="Disordered" evidence="6">
    <location>
        <begin position="180"/>
        <end position="215"/>
    </location>
</feature>
<dbReference type="InterPro" id="IPR001605">
    <property type="entry name" value="PH_dom-spectrin-type"/>
</dbReference>
<evidence type="ECO:0000256" key="4">
    <source>
        <dbReference type="ARBA" id="ARBA00023203"/>
    </source>
</evidence>
<dbReference type="PRINTS" id="PR00683">
    <property type="entry name" value="SPECTRINPH"/>
</dbReference>
<dbReference type="SUPFAM" id="SSF50729">
    <property type="entry name" value="PH domain-like"/>
    <property type="match status" value="1"/>
</dbReference>
<evidence type="ECO:0000256" key="6">
    <source>
        <dbReference type="SAM" id="MobiDB-lite"/>
    </source>
</evidence>
<feature type="domain" description="PH" evidence="7">
    <location>
        <begin position="2059"/>
        <end position="2167"/>
    </location>
</feature>
<dbReference type="GO" id="GO:0051693">
    <property type="term" value="P:actin filament capping"/>
    <property type="evidence" value="ECO:0007669"/>
    <property type="project" value="UniProtKB-KW"/>
</dbReference>
<name>A0A7N8XVC4_9TELE</name>
<dbReference type="SMART" id="SM00150">
    <property type="entry name" value="SPEC"/>
    <property type="match status" value="6"/>
</dbReference>